<keyword evidence="7" id="KW-0902">Two-component regulatory system</keyword>
<dbReference type="PROSITE" id="PS50109">
    <property type="entry name" value="HIS_KIN"/>
    <property type="match status" value="1"/>
</dbReference>
<evidence type="ECO:0000256" key="5">
    <source>
        <dbReference type="ARBA" id="ARBA00022679"/>
    </source>
</evidence>
<sequence>MLKRLRKRFIITNMIFVIAVILSALVVMCVSNYRRFYADSIKAIDRTLSGDVEDLKPALEFGDRDGKRPPRPKDDSGIGKIAVFTVTLEVNSNTVSGINDSGIQVDTDTAQKAADAAIAANKISGTLQSMGLRFKMQAAKNGLKIAFADITNEQDSMQSLILISVLIFAIVLLTSFIISLFLSKRALAPVQKAWDQQHQFVADASHELKTPLTVILANLGIIKSHSQHTIEEERKWLDNTEEEAIQMKDLLQDLLFLAREDADNAPPAPHVEFDLSRLVWECILSFESVTYEQKTEMTEDIQDHILINGNEKQIKQLLIILLDNACKYAKGGTIYLLLRQEHEKVILSIKNSGVIIPKKDLEHIFERFYRASKSRSRETGGYGLGLSIAHTIVQKHNGKIKAESNEKDGTTFCVVLPVL</sequence>
<dbReference type="InterPro" id="IPR050351">
    <property type="entry name" value="BphY/WalK/GraS-like"/>
</dbReference>
<dbReference type="Pfam" id="PF00512">
    <property type="entry name" value="HisKA"/>
    <property type="match status" value="1"/>
</dbReference>
<feature type="transmembrane region" description="Helical" evidence="8">
    <location>
        <begin position="160"/>
        <end position="182"/>
    </location>
</feature>
<dbReference type="PRINTS" id="PR00344">
    <property type="entry name" value="BCTRLSENSOR"/>
</dbReference>
<evidence type="ECO:0000256" key="4">
    <source>
        <dbReference type="ARBA" id="ARBA00022553"/>
    </source>
</evidence>
<evidence type="ECO:0000256" key="2">
    <source>
        <dbReference type="ARBA" id="ARBA00004370"/>
    </source>
</evidence>
<name>A0A7M2RHX0_9FIRM</name>
<evidence type="ECO:0000313" key="10">
    <source>
        <dbReference type="EMBL" id="QOV19728.1"/>
    </source>
</evidence>
<keyword evidence="11" id="KW-1185">Reference proteome</keyword>
<dbReference type="PANTHER" id="PTHR45453:SF1">
    <property type="entry name" value="PHOSPHATE REGULON SENSOR PROTEIN PHOR"/>
    <property type="match status" value="1"/>
</dbReference>
<evidence type="ECO:0000256" key="8">
    <source>
        <dbReference type="SAM" id="Phobius"/>
    </source>
</evidence>
<dbReference type="KEGG" id="bliq:INP51_01765"/>
<dbReference type="Gene3D" id="1.10.287.130">
    <property type="match status" value="1"/>
</dbReference>
<dbReference type="EC" id="2.7.13.3" evidence="3"/>
<evidence type="ECO:0000256" key="6">
    <source>
        <dbReference type="ARBA" id="ARBA00022777"/>
    </source>
</evidence>
<dbReference type="CDD" id="cd00082">
    <property type="entry name" value="HisKA"/>
    <property type="match status" value="1"/>
</dbReference>
<dbReference type="InterPro" id="IPR003661">
    <property type="entry name" value="HisK_dim/P_dom"/>
</dbReference>
<dbReference type="InterPro" id="IPR036097">
    <property type="entry name" value="HisK_dim/P_sf"/>
</dbReference>
<gene>
    <name evidence="10" type="ORF">INP51_01765</name>
</gene>
<evidence type="ECO:0000256" key="7">
    <source>
        <dbReference type="ARBA" id="ARBA00023012"/>
    </source>
</evidence>
<dbReference type="InterPro" id="IPR003594">
    <property type="entry name" value="HATPase_dom"/>
</dbReference>
<dbReference type="GO" id="GO:0004721">
    <property type="term" value="F:phosphoprotein phosphatase activity"/>
    <property type="evidence" value="ECO:0007669"/>
    <property type="project" value="TreeGrafter"/>
</dbReference>
<keyword evidence="8" id="KW-1133">Transmembrane helix</keyword>
<evidence type="ECO:0000256" key="1">
    <source>
        <dbReference type="ARBA" id="ARBA00000085"/>
    </source>
</evidence>
<dbReference type="GO" id="GO:0005886">
    <property type="term" value="C:plasma membrane"/>
    <property type="evidence" value="ECO:0007669"/>
    <property type="project" value="TreeGrafter"/>
</dbReference>
<keyword evidence="4" id="KW-0597">Phosphoprotein</keyword>
<dbReference type="PANTHER" id="PTHR45453">
    <property type="entry name" value="PHOSPHATE REGULON SENSOR PROTEIN PHOR"/>
    <property type="match status" value="1"/>
</dbReference>
<dbReference type="Gene3D" id="3.30.565.10">
    <property type="entry name" value="Histidine kinase-like ATPase, C-terminal domain"/>
    <property type="match status" value="1"/>
</dbReference>
<evidence type="ECO:0000313" key="11">
    <source>
        <dbReference type="Proteomes" id="UP000593601"/>
    </source>
</evidence>
<keyword evidence="6 10" id="KW-0418">Kinase</keyword>
<dbReference type="InterPro" id="IPR004358">
    <property type="entry name" value="Sig_transdc_His_kin-like_C"/>
</dbReference>
<dbReference type="GO" id="GO:0000155">
    <property type="term" value="F:phosphorelay sensor kinase activity"/>
    <property type="evidence" value="ECO:0007669"/>
    <property type="project" value="InterPro"/>
</dbReference>
<dbReference type="SMART" id="SM00387">
    <property type="entry name" value="HATPase_c"/>
    <property type="match status" value="1"/>
</dbReference>
<dbReference type="InterPro" id="IPR036890">
    <property type="entry name" value="HATPase_C_sf"/>
</dbReference>
<reference evidence="10 11" key="1">
    <citation type="submission" date="2020-10" db="EMBL/GenBank/DDBJ databases">
        <title>Blautia liquoris sp.nov., isolated from the mud in a fermentation cellar used for the production of Chinese strong-flavoured liquor.</title>
        <authorList>
            <person name="Lu L."/>
        </authorList>
    </citation>
    <scope>NUCLEOTIDE SEQUENCE [LARGE SCALE GENOMIC DNA]</scope>
    <source>
        <strain evidence="10 11">LZLJ-3</strain>
    </source>
</reference>
<dbReference type="SMART" id="SM00388">
    <property type="entry name" value="HisKA"/>
    <property type="match status" value="1"/>
</dbReference>
<feature type="domain" description="Histidine kinase" evidence="9">
    <location>
        <begin position="203"/>
        <end position="419"/>
    </location>
</feature>
<proteinExistence type="predicted"/>
<dbReference type="Pfam" id="PF02518">
    <property type="entry name" value="HATPase_c"/>
    <property type="match status" value="1"/>
</dbReference>
<keyword evidence="8" id="KW-0472">Membrane</keyword>
<protein>
    <recommendedName>
        <fullName evidence="3">histidine kinase</fullName>
        <ecNumber evidence="3">2.7.13.3</ecNumber>
    </recommendedName>
</protein>
<dbReference type="EMBL" id="CP063304">
    <property type="protein sequence ID" value="QOV19728.1"/>
    <property type="molecule type" value="Genomic_DNA"/>
</dbReference>
<keyword evidence="5" id="KW-0808">Transferase</keyword>
<dbReference type="Proteomes" id="UP000593601">
    <property type="component" value="Chromosome"/>
</dbReference>
<comment type="catalytic activity">
    <reaction evidence="1">
        <text>ATP + protein L-histidine = ADP + protein N-phospho-L-histidine.</text>
        <dbReference type="EC" id="2.7.13.3"/>
    </reaction>
</comment>
<keyword evidence="8" id="KW-0812">Transmembrane</keyword>
<accession>A0A7M2RHX0</accession>
<organism evidence="10 11">
    <name type="scientific">Blautia liquoris</name>
    <dbReference type="NCBI Taxonomy" id="2779518"/>
    <lineage>
        <taxon>Bacteria</taxon>
        <taxon>Bacillati</taxon>
        <taxon>Bacillota</taxon>
        <taxon>Clostridia</taxon>
        <taxon>Lachnospirales</taxon>
        <taxon>Lachnospiraceae</taxon>
        <taxon>Blautia</taxon>
    </lineage>
</organism>
<dbReference type="AlphaFoldDB" id="A0A7M2RHX0"/>
<comment type="subcellular location">
    <subcellularLocation>
        <location evidence="2">Membrane</location>
    </subcellularLocation>
</comment>
<dbReference type="CDD" id="cd00075">
    <property type="entry name" value="HATPase"/>
    <property type="match status" value="1"/>
</dbReference>
<evidence type="ECO:0000256" key="3">
    <source>
        <dbReference type="ARBA" id="ARBA00012438"/>
    </source>
</evidence>
<dbReference type="FunFam" id="3.30.565.10:FF:000006">
    <property type="entry name" value="Sensor histidine kinase WalK"/>
    <property type="match status" value="1"/>
</dbReference>
<evidence type="ECO:0000259" key="9">
    <source>
        <dbReference type="PROSITE" id="PS50109"/>
    </source>
</evidence>
<dbReference type="RefSeq" id="WP_193736048.1">
    <property type="nucleotide sequence ID" value="NZ_CP063304.1"/>
</dbReference>
<dbReference type="SUPFAM" id="SSF55874">
    <property type="entry name" value="ATPase domain of HSP90 chaperone/DNA topoisomerase II/histidine kinase"/>
    <property type="match status" value="1"/>
</dbReference>
<dbReference type="SUPFAM" id="SSF47384">
    <property type="entry name" value="Homodimeric domain of signal transducing histidine kinase"/>
    <property type="match status" value="1"/>
</dbReference>
<dbReference type="GO" id="GO:0016036">
    <property type="term" value="P:cellular response to phosphate starvation"/>
    <property type="evidence" value="ECO:0007669"/>
    <property type="project" value="TreeGrafter"/>
</dbReference>
<dbReference type="InterPro" id="IPR005467">
    <property type="entry name" value="His_kinase_dom"/>
</dbReference>